<feature type="transmembrane region" description="Helical" evidence="2">
    <location>
        <begin position="103"/>
        <end position="122"/>
    </location>
</feature>
<keyword evidence="2" id="KW-0472">Membrane</keyword>
<name>A0A518EKT1_9BACT</name>
<feature type="transmembrane region" description="Helical" evidence="2">
    <location>
        <begin position="330"/>
        <end position="356"/>
    </location>
</feature>
<dbReference type="SUPFAM" id="SSF103473">
    <property type="entry name" value="MFS general substrate transporter"/>
    <property type="match status" value="1"/>
</dbReference>
<feature type="transmembrane region" description="Helical" evidence="2">
    <location>
        <begin position="408"/>
        <end position="438"/>
    </location>
</feature>
<dbReference type="InterPro" id="IPR036259">
    <property type="entry name" value="MFS_trans_sf"/>
</dbReference>
<feature type="transmembrane region" description="Helical" evidence="2">
    <location>
        <begin position="297"/>
        <end position="318"/>
    </location>
</feature>
<dbReference type="EMBL" id="CP036434">
    <property type="protein sequence ID" value="QDV04695.1"/>
    <property type="molecule type" value="Genomic_DNA"/>
</dbReference>
<evidence type="ECO:0000313" key="3">
    <source>
        <dbReference type="EMBL" id="QDV04695.1"/>
    </source>
</evidence>
<feature type="transmembrane region" description="Helical" evidence="2">
    <location>
        <begin position="128"/>
        <end position="146"/>
    </location>
</feature>
<evidence type="ECO:0000256" key="2">
    <source>
        <dbReference type="SAM" id="Phobius"/>
    </source>
</evidence>
<organism evidence="3 4">
    <name type="scientific">Saltatorellus ferox</name>
    <dbReference type="NCBI Taxonomy" id="2528018"/>
    <lineage>
        <taxon>Bacteria</taxon>
        <taxon>Pseudomonadati</taxon>
        <taxon>Planctomycetota</taxon>
        <taxon>Planctomycetia</taxon>
        <taxon>Planctomycetia incertae sedis</taxon>
        <taxon>Saltatorellus</taxon>
    </lineage>
</organism>
<feature type="transmembrane region" description="Helical" evidence="2">
    <location>
        <begin position="198"/>
        <end position="215"/>
    </location>
</feature>
<keyword evidence="2" id="KW-1133">Transmembrane helix</keyword>
<evidence type="ECO:0000256" key="1">
    <source>
        <dbReference type="SAM" id="MobiDB-lite"/>
    </source>
</evidence>
<feature type="transmembrane region" description="Helical" evidence="2">
    <location>
        <begin position="257"/>
        <end position="277"/>
    </location>
</feature>
<dbReference type="Proteomes" id="UP000320390">
    <property type="component" value="Chromosome"/>
</dbReference>
<protein>
    <recommendedName>
        <fullName evidence="5">Major Facilitator Superfamily protein</fullName>
    </recommendedName>
</protein>
<feature type="transmembrane region" description="Helical" evidence="2">
    <location>
        <begin position="167"/>
        <end position="186"/>
    </location>
</feature>
<dbReference type="Gene3D" id="1.20.1250.20">
    <property type="entry name" value="MFS general substrate transporter like domains"/>
    <property type="match status" value="1"/>
</dbReference>
<keyword evidence="4" id="KW-1185">Reference proteome</keyword>
<accession>A0A518EKT1</accession>
<sequence>MAGDSAGPSSDNAPVKEVSTERRAGEAEPGSPPEEQPEVGRLFAFTFLTAASYVVMRSVAVSLFLSRIGPAALPALLAIAALSVIVVAWISRGVTQRLSGRKVAIASWCMLAALTLGLLFLVQGRYHHSLPVLGGLYLLVEIRGCLNTIHSVTLMNEAFAEGRSKRPYALVSAGAPTAGILIGATIGFEGHLLPLSSWLLIAALLDVGVIVLLAMRPTLRAGSVRDPGADQPAATASAASAASRTARTFSPDRARRFRLRMSLLVAGQVLVLTLLGYQWKLVVANYFHADEVAMAEYIALFYAATDALIVLIQFFLAGRLLDRYGVRPQLILLPAVLLLIGLATLGASTPLGWLVLLTMGRGALVLRRGLHDPALASTYRVLGRRNARDTVMLTNGVIKPGTEAVTSIVIFLGAATLSGLTLTWLWLALTIPWILIALRFTQSLRRPKHGFKASM</sequence>
<feature type="compositionally biased region" description="Low complexity" evidence="1">
    <location>
        <begin position="233"/>
        <end position="247"/>
    </location>
</feature>
<gene>
    <name evidence="3" type="ORF">Poly30_01880</name>
</gene>
<reference evidence="3 4" key="1">
    <citation type="submission" date="2019-02" db="EMBL/GenBank/DDBJ databases">
        <title>Deep-cultivation of Planctomycetes and their phenomic and genomic characterization uncovers novel biology.</title>
        <authorList>
            <person name="Wiegand S."/>
            <person name="Jogler M."/>
            <person name="Boedeker C."/>
            <person name="Pinto D."/>
            <person name="Vollmers J."/>
            <person name="Rivas-Marin E."/>
            <person name="Kohn T."/>
            <person name="Peeters S.H."/>
            <person name="Heuer A."/>
            <person name="Rast P."/>
            <person name="Oberbeckmann S."/>
            <person name="Bunk B."/>
            <person name="Jeske O."/>
            <person name="Meyerdierks A."/>
            <person name="Storesund J.E."/>
            <person name="Kallscheuer N."/>
            <person name="Luecker S."/>
            <person name="Lage O.M."/>
            <person name="Pohl T."/>
            <person name="Merkel B.J."/>
            <person name="Hornburger P."/>
            <person name="Mueller R.-W."/>
            <person name="Bruemmer F."/>
            <person name="Labrenz M."/>
            <person name="Spormann A.M."/>
            <person name="Op den Camp H."/>
            <person name="Overmann J."/>
            <person name="Amann R."/>
            <person name="Jetten M.S.M."/>
            <person name="Mascher T."/>
            <person name="Medema M.H."/>
            <person name="Devos D.P."/>
            <person name="Kaster A.-K."/>
            <person name="Ovreas L."/>
            <person name="Rohde M."/>
            <person name="Galperin M.Y."/>
            <person name="Jogler C."/>
        </authorList>
    </citation>
    <scope>NUCLEOTIDE SEQUENCE [LARGE SCALE GENOMIC DNA]</scope>
    <source>
        <strain evidence="3 4">Poly30</strain>
    </source>
</reference>
<feature type="region of interest" description="Disordered" evidence="1">
    <location>
        <begin position="224"/>
        <end position="247"/>
    </location>
</feature>
<keyword evidence="2" id="KW-0812">Transmembrane</keyword>
<dbReference type="AlphaFoldDB" id="A0A518EKT1"/>
<feature type="transmembrane region" description="Helical" evidence="2">
    <location>
        <begin position="71"/>
        <end position="91"/>
    </location>
</feature>
<evidence type="ECO:0000313" key="4">
    <source>
        <dbReference type="Proteomes" id="UP000320390"/>
    </source>
</evidence>
<evidence type="ECO:0008006" key="5">
    <source>
        <dbReference type="Google" id="ProtNLM"/>
    </source>
</evidence>
<feature type="region of interest" description="Disordered" evidence="1">
    <location>
        <begin position="1"/>
        <end position="37"/>
    </location>
</feature>
<proteinExistence type="predicted"/>